<dbReference type="Proteomes" id="UP000887569">
    <property type="component" value="Unplaced"/>
</dbReference>
<organism evidence="1 2">
    <name type="scientific">Parascaris univalens</name>
    <name type="common">Nematode worm</name>
    <dbReference type="NCBI Taxonomy" id="6257"/>
    <lineage>
        <taxon>Eukaryota</taxon>
        <taxon>Metazoa</taxon>
        <taxon>Ecdysozoa</taxon>
        <taxon>Nematoda</taxon>
        <taxon>Chromadorea</taxon>
        <taxon>Rhabditida</taxon>
        <taxon>Spirurina</taxon>
        <taxon>Ascaridomorpha</taxon>
        <taxon>Ascaridoidea</taxon>
        <taxon>Ascarididae</taxon>
        <taxon>Parascaris</taxon>
    </lineage>
</organism>
<dbReference type="WBParaSite" id="PgR010_g056_t01">
    <property type="protein sequence ID" value="PgR010_g056_t01"/>
    <property type="gene ID" value="PgR010_g056"/>
</dbReference>
<protein>
    <submittedName>
        <fullName evidence="2">Uncharacterized protein</fullName>
    </submittedName>
</protein>
<keyword evidence="1" id="KW-1185">Reference proteome</keyword>
<proteinExistence type="predicted"/>
<name>A0A915AKV9_PARUN</name>
<dbReference type="AlphaFoldDB" id="A0A915AKV9"/>
<evidence type="ECO:0000313" key="1">
    <source>
        <dbReference type="Proteomes" id="UP000887569"/>
    </source>
</evidence>
<reference evidence="2" key="1">
    <citation type="submission" date="2022-11" db="UniProtKB">
        <authorList>
            <consortium name="WormBaseParasite"/>
        </authorList>
    </citation>
    <scope>IDENTIFICATION</scope>
</reference>
<sequence>QASLIFPIDIREFVDFNDRGGLYDIVAQVSLICLIDIREFVDFNDRGGGRDLTILSRKYR</sequence>
<accession>A0A915AKV9</accession>
<evidence type="ECO:0000313" key="2">
    <source>
        <dbReference type="WBParaSite" id="PgR010_g056_t01"/>
    </source>
</evidence>